<dbReference type="RefSeq" id="XP_018386176.1">
    <property type="nucleotide sequence ID" value="XM_018528419.1"/>
</dbReference>
<dbReference type="KEGG" id="aalt:CC77DRAFT_1061330"/>
<dbReference type="VEuPathDB" id="FungiDB:CC77DRAFT_1061330"/>
<name>A0A177DLZ6_ALTAL</name>
<dbReference type="InterPro" id="IPR001876">
    <property type="entry name" value="Znf_RanBP2"/>
</dbReference>
<evidence type="ECO:0000256" key="3">
    <source>
        <dbReference type="ARBA" id="ARBA00022833"/>
    </source>
</evidence>
<gene>
    <name evidence="6" type="ORF">CC77DRAFT_1061330</name>
</gene>
<proteinExistence type="predicted"/>
<keyword evidence="7" id="KW-1185">Reference proteome</keyword>
<dbReference type="AlphaFoldDB" id="A0A177DLZ6"/>
<keyword evidence="2" id="KW-0863">Zinc-finger</keyword>
<feature type="domain" description="RanBP2-type" evidence="5">
    <location>
        <begin position="4"/>
        <end position="23"/>
    </location>
</feature>
<dbReference type="GeneID" id="29114013"/>
<evidence type="ECO:0000259" key="5">
    <source>
        <dbReference type="PROSITE" id="PS01358"/>
    </source>
</evidence>
<organism evidence="6 7">
    <name type="scientific">Alternaria alternata</name>
    <name type="common">Alternaria rot fungus</name>
    <name type="synonym">Torula alternata</name>
    <dbReference type="NCBI Taxonomy" id="5599"/>
    <lineage>
        <taxon>Eukaryota</taxon>
        <taxon>Fungi</taxon>
        <taxon>Dikarya</taxon>
        <taxon>Ascomycota</taxon>
        <taxon>Pezizomycotina</taxon>
        <taxon>Dothideomycetes</taxon>
        <taxon>Pleosporomycetidae</taxon>
        <taxon>Pleosporales</taxon>
        <taxon>Pleosporineae</taxon>
        <taxon>Pleosporaceae</taxon>
        <taxon>Alternaria</taxon>
        <taxon>Alternaria sect. Alternaria</taxon>
        <taxon>Alternaria alternata complex</taxon>
    </lineage>
</organism>
<evidence type="ECO:0000313" key="7">
    <source>
        <dbReference type="Proteomes" id="UP000077248"/>
    </source>
</evidence>
<feature type="compositionally biased region" description="Acidic residues" evidence="4">
    <location>
        <begin position="54"/>
        <end position="86"/>
    </location>
</feature>
<sequence length="86" mass="9937">MPQWPCEVCRWLNEENADSCTQCDRSTREGDPGMTEGESSSEDEQPETPAKDEIDQEYELPDEEGGEEDNEENNDEYDRESGEEER</sequence>
<evidence type="ECO:0000256" key="1">
    <source>
        <dbReference type="ARBA" id="ARBA00022723"/>
    </source>
</evidence>
<evidence type="ECO:0000313" key="6">
    <source>
        <dbReference type="EMBL" id="OAG20755.1"/>
    </source>
</evidence>
<evidence type="ECO:0000256" key="2">
    <source>
        <dbReference type="ARBA" id="ARBA00022771"/>
    </source>
</evidence>
<evidence type="ECO:0000256" key="4">
    <source>
        <dbReference type="SAM" id="MobiDB-lite"/>
    </source>
</evidence>
<dbReference type="PROSITE" id="PS01358">
    <property type="entry name" value="ZF_RANBP2_1"/>
    <property type="match status" value="1"/>
</dbReference>
<accession>A0A177DLZ6</accession>
<reference evidence="6 7" key="1">
    <citation type="submission" date="2016-05" db="EMBL/GenBank/DDBJ databases">
        <title>Comparative analysis of secretome profiles of manganese(II)-oxidizing ascomycete fungi.</title>
        <authorList>
            <consortium name="DOE Joint Genome Institute"/>
            <person name="Zeiner C.A."/>
            <person name="Purvine S.O."/>
            <person name="Zink E.M."/>
            <person name="Wu S."/>
            <person name="Pasa-Tolic L."/>
            <person name="Chaput D.L."/>
            <person name="Haridas S."/>
            <person name="Grigoriev I.V."/>
            <person name="Santelli C.M."/>
            <person name="Hansel C.M."/>
        </authorList>
    </citation>
    <scope>NUCLEOTIDE SEQUENCE [LARGE SCALE GENOMIC DNA]</scope>
    <source>
        <strain evidence="6 7">SRC1lrK2f</strain>
    </source>
</reference>
<dbReference type="EMBL" id="KV441478">
    <property type="protein sequence ID" value="OAG20755.1"/>
    <property type="molecule type" value="Genomic_DNA"/>
</dbReference>
<protein>
    <recommendedName>
        <fullName evidence="5">RanBP2-type domain-containing protein</fullName>
    </recommendedName>
</protein>
<dbReference type="Proteomes" id="UP000077248">
    <property type="component" value="Unassembled WGS sequence"/>
</dbReference>
<dbReference type="GO" id="GO:0008270">
    <property type="term" value="F:zinc ion binding"/>
    <property type="evidence" value="ECO:0007669"/>
    <property type="project" value="UniProtKB-KW"/>
</dbReference>
<feature type="region of interest" description="Disordered" evidence="4">
    <location>
        <begin position="17"/>
        <end position="86"/>
    </location>
</feature>
<keyword evidence="3" id="KW-0862">Zinc</keyword>
<keyword evidence="1" id="KW-0479">Metal-binding</keyword>